<gene>
    <name evidence="1" type="ORF">GCM10017620_31190</name>
</gene>
<sequence>MNDHEIGERLIVNSQAAIKRRPNNIRILTYEGNYNAVLMNYGGWGQDHIKIGVVEWRRGEDPRSEFSAGLDAIEQGLTLAQSLSAGPNDIDQLELHIAQPIAYLMNRNLTLPDGYGQREDQLPDVMADELLADALFDRPYRQRLPTILQALAAKKRQMLALLSFQTYFDLLDAAGDPMRIAELAAQGDALYQRRVKDVFYANGSLLSAGGDENSIMVDYQLAAVLKKVGFKGESLHRWRWD</sequence>
<evidence type="ECO:0000313" key="2">
    <source>
        <dbReference type="Proteomes" id="UP001143509"/>
    </source>
</evidence>
<evidence type="ECO:0000313" key="1">
    <source>
        <dbReference type="EMBL" id="GLK50145.1"/>
    </source>
</evidence>
<dbReference type="RefSeq" id="WP_271166298.1">
    <property type="nucleotide sequence ID" value="NZ_BSFD01000011.1"/>
</dbReference>
<dbReference type="Proteomes" id="UP001143509">
    <property type="component" value="Unassembled WGS sequence"/>
</dbReference>
<reference evidence="1" key="2">
    <citation type="submission" date="2023-01" db="EMBL/GenBank/DDBJ databases">
        <authorList>
            <person name="Sun Q."/>
            <person name="Evtushenko L."/>
        </authorList>
    </citation>
    <scope>NUCLEOTIDE SEQUENCE</scope>
    <source>
        <strain evidence="1">VKM B-1499</strain>
    </source>
</reference>
<protein>
    <submittedName>
        <fullName evidence="1">Uncharacterized protein</fullName>
    </submittedName>
</protein>
<proteinExistence type="predicted"/>
<dbReference type="EMBL" id="BSFD01000011">
    <property type="protein sequence ID" value="GLK50145.1"/>
    <property type="molecule type" value="Genomic_DNA"/>
</dbReference>
<name>A0ABQ5TDK5_9CAUL</name>
<organism evidence="1 2">
    <name type="scientific">Brevundimonas intermedia</name>
    <dbReference type="NCBI Taxonomy" id="74315"/>
    <lineage>
        <taxon>Bacteria</taxon>
        <taxon>Pseudomonadati</taxon>
        <taxon>Pseudomonadota</taxon>
        <taxon>Alphaproteobacteria</taxon>
        <taxon>Caulobacterales</taxon>
        <taxon>Caulobacteraceae</taxon>
        <taxon>Brevundimonas</taxon>
    </lineage>
</organism>
<comment type="caution">
    <text evidence="1">The sequence shown here is derived from an EMBL/GenBank/DDBJ whole genome shotgun (WGS) entry which is preliminary data.</text>
</comment>
<reference evidence="1" key="1">
    <citation type="journal article" date="2014" name="Int. J. Syst. Evol. Microbiol.">
        <title>Complete genome of a new Firmicutes species belonging to the dominant human colonic microbiota ('Ruminococcus bicirculans') reveals two chromosomes and a selective capacity to utilize plant glucans.</title>
        <authorList>
            <consortium name="NISC Comparative Sequencing Program"/>
            <person name="Wegmann U."/>
            <person name="Louis P."/>
            <person name="Goesmann A."/>
            <person name="Henrissat B."/>
            <person name="Duncan S.H."/>
            <person name="Flint H.J."/>
        </authorList>
    </citation>
    <scope>NUCLEOTIDE SEQUENCE</scope>
    <source>
        <strain evidence="1">VKM B-1499</strain>
    </source>
</reference>
<keyword evidence="2" id="KW-1185">Reference proteome</keyword>
<accession>A0ABQ5TDK5</accession>